<dbReference type="Pfam" id="PF09594">
    <property type="entry name" value="GT87"/>
    <property type="match status" value="1"/>
</dbReference>
<dbReference type="Proteomes" id="UP000177354">
    <property type="component" value="Unassembled WGS sequence"/>
</dbReference>
<accession>A0A1F5Z402</accession>
<keyword evidence="4 8" id="KW-0812">Transmembrane</keyword>
<feature type="transmembrane region" description="Helical" evidence="8">
    <location>
        <begin position="189"/>
        <end position="206"/>
    </location>
</feature>
<evidence type="ECO:0000256" key="1">
    <source>
        <dbReference type="ARBA" id="ARBA00004651"/>
    </source>
</evidence>
<evidence type="ECO:0000256" key="6">
    <source>
        <dbReference type="ARBA" id="ARBA00023136"/>
    </source>
</evidence>
<feature type="transmembrane region" description="Helical" evidence="8">
    <location>
        <begin position="161"/>
        <end position="182"/>
    </location>
</feature>
<comment type="subcellular location">
    <subcellularLocation>
        <location evidence="1">Cell membrane</location>
        <topology evidence="1">Multi-pass membrane protein</topology>
    </subcellularLocation>
</comment>
<evidence type="ECO:0008006" key="11">
    <source>
        <dbReference type="Google" id="ProtNLM"/>
    </source>
</evidence>
<keyword evidence="5 8" id="KW-1133">Transmembrane helix</keyword>
<organism evidence="9 10">
    <name type="scientific">Candidatus Gottesmanbacteria bacterium RIFCSPHIGHO2_01_FULL_40_15</name>
    <dbReference type="NCBI Taxonomy" id="1798376"/>
    <lineage>
        <taxon>Bacteria</taxon>
        <taxon>Candidatus Gottesmaniibacteriota</taxon>
    </lineage>
</organism>
<evidence type="ECO:0000256" key="5">
    <source>
        <dbReference type="ARBA" id="ARBA00022989"/>
    </source>
</evidence>
<evidence type="ECO:0000256" key="7">
    <source>
        <dbReference type="ARBA" id="ARBA00024033"/>
    </source>
</evidence>
<feature type="transmembrane region" description="Helical" evidence="8">
    <location>
        <begin position="349"/>
        <end position="367"/>
    </location>
</feature>
<evidence type="ECO:0000256" key="8">
    <source>
        <dbReference type="SAM" id="Phobius"/>
    </source>
</evidence>
<evidence type="ECO:0000256" key="2">
    <source>
        <dbReference type="ARBA" id="ARBA00022475"/>
    </source>
</evidence>
<keyword evidence="3" id="KW-0808">Transferase</keyword>
<dbReference type="GO" id="GO:0016758">
    <property type="term" value="F:hexosyltransferase activity"/>
    <property type="evidence" value="ECO:0007669"/>
    <property type="project" value="InterPro"/>
</dbReference>
<dbReference type="AlphaFoldDB" id="A0A1F5Z402"/>
<feature type="transmembrane region" description="Helical" evidence="8">
    <location>
        <begin position="319"/>
        <end position="337"/>
    </location>
</feature>
<dbReference type="InterPro" id="IPR018584">
    <property type="entry name" value="GT87"/>
</dbReference>
<evidence type="ECO:0000256" key="4">
    <source>
        <dbReference type="ARBA" id="ARBA00022692"/>
    </source>
</evidence>
<dbReference type="GO" id="GO:0005886">
    <property type="term" value="C:plasma membrane"/>
    <property type="evidence" value="ECO:0007669"/>
    <property type="project" value="UniProtKB-SubCell"/>
</dbReference>
<name>A0A1F5Z402_9BACT</name>
<evidence type="ECO:0000313" key="10">
    <source>
        <dbReference type="Proteomes" id="UP000177354"/>
    </source>
</evidence>
<sequence>MKRHLVQILSALFLYLAILQIIFGLEVQLRNGLIDFEVYYRYGKILTSGRSPYGPEFTQGIPFNYPPSSFILFATLSFINPLSASLLFTGSSILFFLLTAYSVLKNYFPSKPVRFLILALLFQNFPLKFTLVTGQVNLFVLSFLFLAFLNDRKNKPFLSSIYWSLACMLKLTPVTLSLYFLLRKKYLTLLSGLFIFAGANVFFLFLSPRSLYYLTVHLPVLLTKTGSVTTLYDHSLRAFLARVGFSGNLYWSVLLIVLLFILIIRKFTSLGNLSFFSLILITTVIGTPFAWQHHYILTFPGFIAASIRIYRTRFLSPGYRIRFLLTLVSAVLVGMHFRDITRPPTSNPFIISHALIGSLILFGLLLIA</sequence>
<feature type="transmembrane region" description="Helical" evidence="8">
    <location>
        <begin position="82"/>
        <end position="104"/>
    </location>
</feature>
<dbReference type="EMBL" id="MFJF01000010">
    <property type="protein sequence ID" value="OGG07180.1"/>
    <property type="molecule type" value="Genomic_DNA"/>
</dbReference>
<comment type="caution">
    <text evidence="9">The sequence shown here is derived from an EMBL/GenBank/DDBJ whole genome shotgun (WGS) entry which is preliminary data.</text>
</comment>
<feature type="transmembrane region" description="Helical" evidence="8">
    <location>
        <begin position="270"/>
        <end position="287"/>
    </location>
</feature>
<keyword evidence="6 8" id="KW-0472">Membrane</keyword>
<feature type="transmembrane region" description="Helical" evidence="8">
    <location>
        <begin position="239"/>
        <end position="263"/>
    </location>
</feature>
<evidence type="ECO:0000313" key="9">
    <source>
        <dbReference type="EMBL" id="OGG07180.1"/>
    </source>
</evidence>
<feature type="transmembrane region" description="Helical" evidence="8">
    <location>
        <begin position="293"/>
        <end position="310"/>
    </location>
</feature>
<evidence type="ECO:0000256" key="3">
    <source>
        <dbReference type="ARBA" id="ARBA00022679"/>
    </source>
</evidence>
<reference evidence="9 10" key="1">
    <citation type="journal article" date="2016" name="Nat. Commun.">
        <title>Thousands of microbial genomes shed light on interconnected biogeochemical processes in an aquifer system.</title>
        <authorList>
            <person name="Anantharaman K."/>
            <person name="Brown C.T."/>
            <person name="Hug L.A."/>
            <person name="Sharon I."/>
            <person name="Castelle C.J."/>
            <person name="Probst A.J."/>
            <person name="Thomas B.C."/>
            <person name="Singh A."/>
            <person name="Wilkins M.J."/>
            <person name="Karaoz U."/>
            <person name="Brodie E.L."/>
            <person name="Williams K.H."/>
            <person name="Hubbard S.S."/>
            <person name="Banfield J.F."/>
        </authorList>
    </citation>
    <scope>NUCLEOTIDE SEQUENCE [LARGE SCALE GENOMIC DNA]</scope>
</reference>
<feature type="transmembrane region" description="Helical" evidence="8">
    <location>
        <begin position="125"/>
        <end position="149"/>
    </location>
</feature>
<proteinExistence type="inferred from homology"/>
<protein>
    <recommendedName>
        <fullName evidence="11">Glycosyltransferase RgtA/B/C/D-like domain-containing protein</fullName>
    </recommendedName>
</protein>
<keyword evidence="2" id="KW-1003">Cell membrane</keyword>
<comment type="similarity">
    <text evidence="7">Belongs to the glycosyltransferase 87 family.</text>
</comment>
<gene>
    <name evidence="9" type="ORF">A2777_04865</name>
</gene>